<reference evidence="2 3" key="1">
    <citation type="journal article" date="2017" name="Int. J. Parasitol.">
        <title>The genome of the protozoan parasite Cystoisospora suis and a reverse vaccinology approach to identify vaccine candidates.</title>
        <authorList>
            <person name="Palmieri N."/>
            <person name="Shrestha A."/>
            <person name="Ruttkowski B."/>
            <person name="Beck T."/>
            <person name="Vogl C."/>
            <person name="Tomley F."/>
            <person name="Blake D.P."/>
            <person name="Joachim A."/>
        </authorList>
    </citation>
    <scope>NUCLEOTIDE SEQUENCE [LARGE SCALE GENOMIC DNA]</scope>
    <source>
        <strain evidence="2 3">Wien I</strain>
    </source>
</reference>
<feature type="transmembrane region" description="Helical" evidence="1">
    <location>
        <begin position="52"/>
        <end position="78"/>
    </location>
</feature>
<evidence type="ECO:0000313" key="2">
    <source>
        <dbReference type="EMBL" id="PHJ18471.1"/>
    </source>
</evidence>
<dbReference type="OrthoDB" id="328662at2759"/>
<evidence type="ECO:0000256" key="1">
    <source>
        <dbReference type="SAM" id="Phobius"/>
    </source>
</evidence>
<comment type="caution">
    <text evidence="2">The sequence shown here is derived from an EMBL/GenBank/DDBJ whole genome shotgun (WGS) entry which is preliminary data.</text>
</comment>
<accession>A0A2C6JTB8</accession>
<keyword evidence="1" id="KW-1133">Transmembrane helix</keyword>
<gene>
    <name evidence="2" type="ORF">CSUI_007702</name>
</gene>
<dbReference type="GeneID" id="94431058"/>
<evidence type="ECO:0000313" key="3">
    <source>
        <dbReference type="Proteomes" id="UP000221165"/>
    </source>
</evidence>
<protein>
    <submittedName>
        <fullName evidence="2">Transmembrane protein</fullName>
    </submittedName>
</protein>
<dbReference type="VEuPathDB" id="ToxoDB:CSUI_007702"/>
<dbReference type="Proteomes" id="UP000221165">
    <property type="component" value="Unassembled WGS sequence"/>
</dbReference>
<keyword evidence="3" id="KW-1185">Reference proteome</keyword>
<keyword evidence="1" id="KW-0472">Membrane</keyword>
<keyword evidence="1 2" id="KW-0812">Transmembrane</keyword>
<organism evidence="2 3">
    <name type="scientific">Cystoisospora suis</name>
    <dbReference type="NCBI Taxonomy" id="483139"/>
    <lineage>
        <taxon>Eukaryota</taxon>
        <taxon>Sar</taxon>
        <taxon>Alveolata</taxon>
        <taxon>Apicomplexa</taxon>
        <taxon>Conoidasida</taxon>
        <taxon>Coccidia</taxon>
        <taxon>Eucoccidiorida</taxon>
        <taxon>Eimeriorina</taxon>
        <taxon>Sarcocystidae</taxon>
        <taxon>Cystoisospora</taxon>
    </lineage>
</organism>
<proteinExistence type="predicted"/>
<dbReference type="RefSeq" id="XP_067920177.1">
    <property type="nucleotide sequence ID" value="XM_068067847.1"/>
</dbReference>
<name>A0A2C6JTB8_9APIC</name>
<sequence>MRVPRRSWASVACFGCAHCFIGDIRVSASRPSLGHGNFPLPRPKMEDVALDYLSLFFTVLKLGLALSPIIVLASLFFFNTDTEDAGQLKGKADFSFDPVE</sequence>
<dbReference type="AlphaFoldDB" id="A0A2C6JTB8"/>
<dbReference type="EMBL" id="MIGC01004121">
    <property type="protein sequence ID" value="PHJ18471.1"/>
    <property type="molecule type" value="Genomic_DNA"/>
</dbReference>